<dbReference type="GO" id="GO:0016740">
    <property type="term" value="F:transferase activity"/>
    <property type="evidence" value="ECO:0007669"/>
    <property type="project" value="UniProtKB-KW"/>
</dbReference>
<dbReference type="InterPro" id="IPR044855">
    <property type="entry name" value="CoA-Trfase_III_dom3_sf"/>
</dbReference>
<organism evidence="2 3">
    <name type="scientific">Polaromonas aquatica</name>
    <dbReference type="NCBI Taxonomy" id="332657"/>
    <lineage>
        <taxon>Bacteria</taxon>
        <taxon>Pseudomonadati</taxon>
        <taxon>Pseudomonadota</taxon>
        <taxon>Betaproteobacteria</taxon>
        <taxon>Burkholderiales</taxon>
        <taxon>Comamonadaceae</taxon>
        <taxon>Polaromonas</taxon>
    </lineage>
</organism>
<name>A0ABW1TVU3_9BURK</name>
<dbReference type="Gene3D" id="3.40.50.10540">
    <property type="entry name" value="Crotonobetainyl-coa:carnitine coa-transferase, domain 1"/>
    <property type="match status" value="1"/>
</dbReference>
<comment type="caution">
    <text evidence="2">The sequence shown here is derived from an EMBL/GenBank/DDBJ whole genome shotgun (WGS) entry which is preliminary data.</text>
</comment>
<protein>
    <submittedName>
        <fullName evidence="2">CaiB/BaiF CoA transferase family protein</fullName>
    </submittedName>
</protein>
<proteinExistence type="predicted"/>
<dbReference type="InterPro" id="IPR050483">
    <property type="entry name" value="CoA-transferase_III_domain"/>
</dbReference>
<dbReference type="PANTHER" id="PTHR48207">
    <property type="entry name" value="SUCCINATE--HYDROXYMETHYLGLUTARATE COA-TRANSFERASE"/>
    <property type="match status" value="1"/>
</dbReference>
<dbReference type="RefSeq" id="WP_377413212.1">
    <property type="nucleotide sequence ID" value="NZ_JBHSRS010000018.1"/>
</dbReference>
<dbReference type="PANTHER" id="PTHR48207:SF3">
    <property type="entry name" value="SUCCINATE--HYDROXYMETHYLGLUTARATE COA-TRANSFERASE"/>
    <property type="match status" value="1"/>
</dbReference>
<sequence>MSKPLEGVRVLDLSHVIAGPLASFYLAQMGAEVIKIEPPNGGEVMRASKSASEGDTPAGFVACNAGKRSLALDIRTPEGAELVRSLALSADVFIENFRPGVVAKYGLDYESIKAVKPDIVYCSISGYGQEGEWSGRGAYDHVVQALTGMMMMSGDQPEAPPIKVGFPVIDVAVGMLGALSIVSSLHRRTREGAGQYIDASMVQASLMLMYPNASAYLTNGTETQRVGNRGYTGSPAADTYRCADGWLAVAANTPAQFRKLAAVLDMNGLCEDARALDLDAFNSPGGGFVVPRDTAYVVGRLRAAFESRSAAELETSLSDAGVPAARVRKLGEFLQEVDDTGCVKLPDFRFSQNTQEVRTRGLGFSFAQEGESSARGAEALGQSTHALLTEMGLETEAVAALGQAGVVRHTALPAGNSTAS</sequence>
<dbReference type="EMBL" id="JBHSRS010000018">
    <property type="protein sequence ID" value="MFC6281442.1"/>
    <property type="molecule type" value="Genomic_DNA"/>
</dbReference>
<evidence type="ECO:0000313" key="3">
    <source>
        <dbReference type="Proteomes" id="UP001596270"/>
    </source>
</evidence>
<dbReference type="InterPro" id="IPR023606">
    <property type="entry name" value="CoA-Trfase_III_dom_1_sf"/>
</dbReference>
<dbReference type="Pfam" id="PF02515">
    <property type="entry name" value="CoA_transf_3"/>
    <property type="match status" value="1"/>
</dbReference>
<evidence type="ECO:0000313" key="2">
    <source>
        <dbReference type="EMBL" id="MFC6281442.1"/>
    </source>
</evidence>
<keyword evidence="1 2" id="KW-0808">Transferase</keyword>
<evidence type="ECO:0000256" key="1">
    <source>
        <dbReference type="ARBA" id="ARBA00022679"/>
    </source>
</evidence>
<dbReference type="Gene3D" id="3.30.1540.10">
    <property type="entry name" value="formyl-coa transferase, domain 3"/>
    <property type="match status" value="1"/>
</dbReference>
<gene>
    <name evidence="2" type="ORF">ACFQND_09390</name>
</gene>
<reference evidence="3" key="1">
    <citation type="journal article" date="2019" name="Int. J. Syst. Evol. Microbiol.">
        <title>The Global Catalogue of Microorganisms (GCM) 10K type strain sequencing project: providing services to taxonomists for standard genome sequencing and annotation.</title>
        <authorList>
            <consortium name="The Broad Institute Genomics Platform"/>
            <consortium name="The Broad Institute Genome Sequencing Center for Infectious Disease"/>
            <person name="Wu L."/>
            <person name="Ma J."/>
        </authorList>
    </citation>
    <scope>NUCLEOTIDE SEQUENCE [LARGE SCALE GENOMIC DNA]</scope>
    <source>
        <strain evidence="3">CCUG 39402</strain>
    </source>
</reference>
<dbReference type="InterPro" id="IPR003673">
    <property type="entry name" value="CoA-Trfase_fam_III"/>
</dbReference>
<dbReference type="SUPFAM" id="SSF89796">
    <property type="entry name" value="CoA-transferase family III (CaiB/BaiF)"/>
    <property type="match status" value="1"/>
</dbReference>
<dbReference type="Proteomes" id="UP001596270">
    <property type="component" value="Unassembled WGS sequence"/>
</dbReference>
<accession>A0ABW1TVU3</accession>
<keyword evidence="3" id="KW-1185">Reference proteome</keyword>